<comment type="caution">
    <text evidence="1">The sequence shown here is derived from an EMBL/GenBank/DDBJ whole genome shotgun (WGS) entry which is preliminary data.</text>
</comment>
<dbReference type="GO" id="GO:0000307">
    <property type="term" value="C:cyclin-dependent protein kinase holoenzyme complex"/>
    <property type="evidence" value="ECO:0007669"/>
    <property type="project" value="TreeGrafter"/>
</dbReference>
<gene>
    <name evidence="1" type="ORF">H4R26_001215</name>
</gene>
<dbReference type="GO" id="GO:0005634">
    <property type="term" value="C:nucleus"/>
    <property type="evidence" value="ECO:0007669"/>
    <property type="project" value="TreeGrafter"/>
</dbReference>
<sequence length="427" mass="45853">MDASTLSNEQLAYVAAKTFSKLWMARGTRDSSLLSFQAFCCELLRSTQIAVPIVMLTLLYVNKFKQKYPGLHGGYGSEYRMFVVALMLASKYLEDNTFTTQTWSEVSHLPAKDLTIMQREFLVALEHRLHVPSQEYTAWITQLQTIVLGGSNVSKHHGISLVSPALVPAPVYVAAPELCSPAEFQVVPSPSVAQYHEIPAMELLPSPPAKRMRPASSQYYSTGFGARSQMSRVCSAVEPLTLATHSAATAPGLYTPPPSSGVGFARGEFTFSAPSVPVVAQNGGMYYGAPPQSAAVAYHRYMPAATQSHPAVSSALLAPGDRMSLCGAVHSASEVDQVIGMVRSANAAQQQQHRTHIVHRQQQQYPAAPPSASFVHYAQQHAQLAAPHSAAAAAAALASQYPSLYYGAPGFGFGQGAVAFPIYTYGV</sequence>
<dbReference type="PANTHER" id="PTHR15615">
    <property type="match status" value="1"/>
</dbReference>
<dbReference type="Pfam" id="PF08613">
    <property type="entry name" value="Cyclin"/>
    <property type="match status" value="1"/>
</dbReference>
<dbReference type="SUPFAM" id="SSF47954">
    <property type="entry name" value="Cyclin-like"/>
    <property type="match status" value="1"/>
</dbReference>
<dbReference type="EMBL" id="JANBQF010000050">
    <property type="protein sequence ID" value="KAJ2006718.1"/>
    <property type="molecule type" value="Genomic_DNA"/>
</dbReference>
<dbReference type="InterPro" id="IPR036915">
    <property type="entry name" value="Cyclin-like_sf"/>
</dbReference>
<evidence type="ECO:0008006" key="3">
    <source>
        <dbReference type="Google" id="ProtNLM"/>
    </source>
</evidence>
<protein>
    <recommendedName>
        <fullName evidence="3">Cyclin N-terminal domain-containing protein</fullName>
    </recommendedName>
</protein>
<organism evidence="1 2">
    <name type="scientific">Coemansia thaxteri</name>
    <dbReference type="NCBI Taxonomy" id="2663907"/>
    <lineage>
        <taxon>Eukaryota</taxon>
        <taxon>Fungi</taxon>
        <taxon>Fungi incertae sedis</taxon>
        <taxon>Zoopagomycota</taxon>
        <taxon>Kickxellomycotina</taxon>
        <taxon>Kickxellomycetes</taxon>
        <taxon>Kickxellales</taxon>
        <taxon>Kickxellaceae</taxon>
        <taxon>Coemansia</taxon>
    </lineage>
</organism>
<keyword evidence="2" id="KW-1185">Reference proteome</keyword>
<dbReference type="AlphaFoldDB" id="A0A9W8EGU0"/>
<dbReference type="Proteomes" id="UP001150907">
    <property type="component" value="Unassembled WGS sequence"/>
</dbReference>
<dbReference type="OrthoDB" id="244495at2759"/>
<dbReference type="CDD" id="cd20557">
    <property type="entry name" value="CYCLIN_ScPCL1-like"/>
    <property type="match status" value="1"/>
</dbReference>
<dbReference type="InterPro" id="IPR013922">
    <property type="entry name" value="Cyclin_PHO80-like"/>
</dbReference>
<accession>A0A9W8EGU0</accession>
<evidence type="ECO:0000313" key="1">
    <source>
        <dbReference type="EMBL" id="KAJ2006718.1"/>
    </source>
</evidence>
<reference evidence="1" key="1">
    <citation type="submission" date="2022-07" db="EMBL/GenBank/DDBJ databases">
        <title>Phylogenomic reconstructions and comparative analyses of Kickxellomycotina fungi.</title>
        <authorList>
            <person name="Reynolds N.K."/>
            <person name="Stajich J.E."/>
            <person name="Barry K."/>
            <person name="Grigoriev I.V."/>
            <person name="Crous P."/>
            <person name="Smith M.E."/>
        </authorList>
    </citation>
    <scope>NUCLEOTIDE SEQUENCE</scope>
    <source>
        <strain evidence="1">IMI 214461</strain>
    </source>
</reference>
<dbReference type="GO" id="GO:0016538">
    <property type="term" value="F:cyclin-dependent protein serine/threonine kinase regulator activity"/>
    <property type="evidence" value="ECO:0007669"/>
    <property type="project" value="TreeGrafter"/>
</dbReference>
<dbReference type="PANTHER" id="PTHR15615:SF27">
    <property type="entry name" value="PHO85 CYCLIN CLG1"/>
    <property type="match status" value="1"/>
</dbReference>
<name>A0A9W8EGU0_9FUNG</name>
<evidence type="ECO:0000313" key="2">
    <source>
        <dbReference type="Proteomes" id="UP001150907"/>
    </source>
</evidence>
<dbReference type="Gene3D" id="1.10.472.10">
    <property type="entry name" value="Cyclin-like"/>
    <property type="match status" value="1"/>
</dbReference>
<dbReference type="GO" id="GO:0019901">
    <property type="term" value="F:protein kinase binding"/>
    <property type="evidence" value="ECO:0007669"/>
    <property type="project" value="InterPro"/>
</dbReference>
<proteinExistence type="predicted"/>